<proteinExistence type="predicted"/>
<dbReference type="AlphaFoldDB" id="A0A348FWF2"/>
<reference evidence="2 3" key="1">
    <citation type="submission" date="2018-08" db="EMBL/GenBank/DDBJ databases">
        <title>Complete genome sequencing of Blastochloris tepida GI.</title>
        <authorList>
            <person name="Tsukatani Y."/>
            <person name="Mori H."/>
        </authorList>
    </citation>
    <scope>NUCLEOTIDE SEQUENCE [LARGE SCALE GENOMIC DNA]</scope>
    <source>
        <strain evidence="2 3">GI</strain>
    </source>
</reference>
<dbReference type="KEGG" id="blag:BLTE_03200"/>
<evidence type="ECO:0000313" key="3">
    <source>
        <dbReference type="Proteomes" id="UP000266934"/>
    </source>
</evidence>
<dbReference type="Proteomes" id="UP000266934">
    <property type="component" value="Chromosome"/>
</dbReference>
<organism evidence="2 3">
    <name type="scientific">Blastochloris tepida</name>
    <dbReference type="NCBI Taxonomy" id="2233851"/>
    <lineage>
        <taxon>Bacteria</taxon>
        <taxon>Pseudomonadati</taxon>
        <taxon>Pseudomonadota</taxon>
        <taxon>Alphaproteobacteria</taxon>
        <taxon>Hyphomicrobiales</taxon>
        <taxon>Blastochloridaceae</taxon>
        <taxon>Blastochloris</taxon>
    </lineage>
</organism>
<evidence type="ECO:0000313" key="2">
    <source>
        <dbReference type="EMBL" id="BBF91635.1"/>
    </source>
</evidence>
<protein>
    <submittedName>
        <fullName evidence="2">Uncharacterized protein</fullName>
    </submittedName>
</protein>
<name>A0A348FWF2_9HYPH</name>
<sequence>MAERAARQPVGGEHSRFERGQRVEIVEMGRPDGGWQHGRNGARDGAGEEARDVPGGRFRPMAAQRSGNEFNRLFNATWSNRGVGRAQPDSPRVKRELDLIVAKMNLKVGFCVLESVE</sequence>
<accession>A0A348FWF2</accession>
<feature type="compositionally biased region" description="Basic and acidic residues" evidence="1">
    <location>
        <begin position="41"/>
        <end position="54"/>
    </location>
</feature>
<keyword evidence="3" id="KW-1185">Reference proteome</keyword>
<feature type="region of interest" description="Disordered" evidence="1">
    <location>
        <begin position="1"/>
        <end position="55"/>
    </location>
</feature>
<evidence type="ECO:0000256" key="1">
    <source>
        <dbReference type="SAM" id="MobiDB-lite"/>
    </source>
</evidence>
<dbReference type="EMBL" id="AP018907">
    <property type="protein sequence ID" value="BBF91635.1"/>
    <property type="molecule type" value="Genomic_DNA"/>
</dbReference>
<gene>
    <name evidence="2" type="ORF">BLTE_03200</name>
</gene>
<feature type="compositionally biased region" description="Basic and acidic residues" evidence="1">
    <location>
        <begin position="13"/>
        <end position="30"/>
    </location>
</feature>